<sequence>MYESNKRRHVSPAVAEVFPQAVTDQLFDVIALMHKADQLVTAPVAFAFSDDATDSEIYAMLIQGNLAPAQEFPLDYSGKKDFLGHGYILIAKDNPKAIYIDFSKANNLDEVQ</sequence>
<dbReference type="EMBL" id="JBHTOK010000008">
    <property type="protein sequence ID" value="MFD1440128.1"/>
    <property type="molecule type" value="Genomic_DNA"/>
</dbReference>
<evidence type="ECO:0000313" key="2">
    <source>
        <dbReference type="Proteomes" id="UP001597212"/>
    </source>
</evidence>
<dbReference type="Proteomes" id="UP001597212">
    <property type="component" value="Unassembled WGS sequence"/>
</dbReference>
<organism evidence="1 2">
    <name type="scientific">Lacticaseibacillus hegangensis</name>
    <dbReference type="NCBI Taxonomy" id="2486010"/>
    <lineage>
        <taxon>Bacteria</taxon>
        <taxon>Bacillati</taxon>
        <taxon>Bacillota</taxon>
        <taxon>Bacilli</taxon>
        <taxon>Lactobacillales</taxon>
        <taxon>Lactobacillaceae</taxon>
        <taxon>Lacticaseibacillus</taxon>
    </lineage>
</organism>
<keyword evidence="2" id="KW-1185">Reference proteome</keyword>
<dbReference type="RefSeq" id="WP_125754984.1">
    <property type="nucleotide sequence ID" value="NZ_JBHTOK010000008.1"/>
</dbReference>
<comment type="caution">
    <text evidence="1">The sequence shown here is derived from an EMBL/GenBank/DDBJ whole genome shotgun (WGS) entry which is preliminary data.</text>
</comment>
<protein>
    <submittedName>
        <fullName evidence="1">Uncharacterized protein</fullName>
    </submittedName>
</protein>
<accession>A0ABW4CVU7</accession>
<proteinExistence type="predicted"/>
<evidence type="ECO:0000313" key="1">
    <source>
        <dbReference type="EMBL" id="MFD1440128.1"/>
    </source>
</evidence>
<name>A0ABW4CVU7_9LACO</name>
<gene>
    <name evidence="1" type="ORF">ACFQ5K_01805</name>
</gene>
<reference evidence="2" key="1">
    <citation type="journal article" date="2019" name="Int. J. Syst. Evol. Microbiol.">
        <title>The Global Catalogue of Microorganisms (GCM) 10K type strain sequencing project: providing services to taxonomists for standard genome sequencing and annotation.</title>
        <authorList>
            <consortium name="The Broad Institute Genomics Platform"/>
            <consortium name="The Broad Institute Genome Sequencing Center for Infectious Disease"/>
            <person name="Wu L."/>
            <person name="Ma J."/>
        </authorList>
    </citation>
    <scope>NUCLEOTIDE SEQUENCE [LARGE SCALE GENOMIC DNA]</scope>
    <source>
        <strain evidence="2">CCM 8912</strain>
    </source>
</reference>